<evidence type="ECO:0000313" key="2">
    <source>
        <dbReference type="EMBL" id="VVJ18014.1"/>
    </source>
</evidence>
<dbReference type="SUPFAM" id="SSF52091">
    <property type="entry name" value="SpoIIaa-like"/>
    <property type="match status" value="1"/>
</dbReference>
<name>A0A6I8LK53_9PSEU</name>
<keyword evidence="3" id="KW-1185">Reference proteome</keyword>
<gene>
    <name evidence="2" type="ORF">AA23TX_03035</name>
</gene>
<dbReference type="EMBL" id="CABVGP010000001">
    <property type="protein sequence ID" value="VVJ18014.1"/>
    <property type="molecule type" value="Genomic_DNA"/>
</dbReference>
<dbReference type="PROSITE" id="PS50801">
    <property type="entry name" value="STAS"/>
    <property type="match status" value="1"/>
</dbReference>
<dbReference type="InterPro" id="IPR002645">
    <property type="entry name" value="STAS_dom"/>
</dbReference>
<dbReference type="AlphaFoldDB" id="A0A6I8LK53"/>
<feature type="domain" description="STAS" evidence="1">
    <location>
        <begin position="11"/>
        <end position="136"/>
    </location>
</feature>
<dbReference type="Proteomes" id="UP000399805">
    <property type="component" value="Unassembled WGS sequence"/>
</dbReference>
<dbReference type="RefSeq" id="WP_230862494.1">
    <property type="nucleotide sequence ID" value="NZ_CABVGP010000001.1"/>
</dbReference>
<dbReference type="Pfam" id="PF01740">
    <property type="entry name" value="STAS"/>
    <property type="match status" value="1"/>
</dbReference>
<dbReference type="InterPro" id="IPR036513">
    <property type="entry name" value="STAS_dom_sf"/>
</dbReference>
<proteinExistence type="predicted"/>
<evidence type="ECO:0000313" key="3">
    <source>
        <dbReference type="Proteomes" id="UP000399805"/>
    </source>
</evidence>
<protein>
    <recommendedName>
        <fullName evidence="1">STAS domain-containing protein</fullName>
    </recommendedName>
</protein>
<dbReference type="CDD" id="cd07043">
    <property type="entry name" value="STAS_anti-anti-sigma_factors"/>
    <property type="match status" value="1"/>
</dbReference>
<accession>A0A6I8LK53</accession>
<dbReference type="Gene3D" id="3.30.750.24">
    <property type="entry name" value="STAS domain"/>
    <property type="match status" value="1"/>
</dbReference>
<evidence type="ECO:0000259" key="1">
    <source>
        <dbReference type="PROSITE" id="PS50801"/>
    </source>
</evidence>
<organism evidence="2 3">
    <name type="scientific">Amycolatopsis camponoti</name>
    <dbReference type="NCBI Taxonomy" id="2606593"/>
    <lineage>
        <taxon>Bacteria</taxon>
        <taxon>Bacillati</taxon>
        <taxon>Actinomycetota</taxon>
        <taxon>Actinomycetes</taxon>
        <taxon>Pseudonocardiales</taxon>
        <taxon>Pseudonocardiaceae</taxon>
        <taxon>Amycolatopsis</taxon>
    </lineage>
</organism>
<sequence length="137" mass="14635">MADSFQPERLLVVRTHSAPGVVVLALSGELDAGTTPKLAQATARVLAAEPRPEVLILDLSELRFLSVAGVRQVRAAHDSTGADRLRVVTGERPVVRDFLRATGFDAVLDCYRTRVGAIAAGSRADFVNRAEAVWNAG</sequence>
<reference evidence="2 3" key="1">
    <citation type="submission" date="2019-09" db="EMBL/GenBank/DDBJ databases">
        <authorList>
            <person name="Leyn A S."/>
        </authorList>
    </citation>
    <scope>NUCLEOTIDE SEQUENCE [LARGE SCALE GENOMIC DNA]</scope>
    <source>
        <strain evidence="2">AA231_1</strain>
    </source>
</reference>